<dbReference type="OrthoDB" id="5431013at2759"/>
<evidence type="ECO:0000313" key="3">
    <source>
        <dbReference type="EMBL" id="KAF2683490.1"/>
    </source>
</evidence>
<feature type="compositionally biased region" description="Basic and acidic residues" evidence="1">
    <location>
        <begin position="504"/>
        <end position="528"/>
    </location>
</feature>
<evidence type="ECO:0000256" key="1">
    <source>
        <dbReference type="SAM" id="MobiDB-lite"/>
    </source>
</evidence>
<feature type="compositionally biased region" description="Pro residues" evidence="1">
    <location>
        <begin position="602"/>
        <end position="611"/>
    </location>
</feature>
<dbReference type="EMBL" id="MU005584">
    <property type="protein sequence ID" value="KAF2683490.1"/>
    <property type="molecule type" value="Genomic_DNA"/>
</dbReference>
<evidence type="ECO:0000259" key="2">
    <source>
        <dbReference type="Pfam" id="PF26118"/>
    </source>
</evidence>
<sequence>MAALAAILPIVSRSSTLALELYRFAATESDTARDLIRTAKSINNLALIVKQVGTIIKEDDRLLSAEAIETLDDIVDQCTAILREIEFISSHYRERVAERRDGQHYDSNGDFRLGSAVVARLHYLVAHLDSLKATLSVMLQTLYTAQSIIWSRVRPTISPNQVATAVANEKHQLETLIIEQQMSILMASKLYEPSRPDAHLLMEDDSSQCLVAADRGPPQPAHLFKYQDRYIASLDTYKSNEEQWLPHVCGNSRTQVDRLLDRWSRLQKFEEEFKDAEQKERAEKRETQQPFVESDSEEDILQKGNTPVPRQPGSVQPLFTETATLPIPVPNKSGPTAPLSPASSYGISPMSLRGNMPMSPSLAPVSPRTSIGSLPVEAAAAVEAKDRDDDIDLEIPWTLYTRRHYWKYIDGKVQDRNTDQPPSEAWSDRQTWTEILASWVCEEAIKEAGYRFTRLQKERRDGRRTKFETCYRIEKALTFDQVRRLVERTVEMYRKKHAPTPPPPERRRRESLEKRGGPKSPTHDRDRTPLLSKPKRPSLEKSVTAFQVLPPPPLDRSLSMPGPIPTYPANPRATNLILPLPPSAASPQVAPYSPHTYSPQSFYPPPQPFPLQSPTQPFDPRLLQPIAHPQSPLRSSAQSRPSRIRHDNYYSSTSESDSVDKDRDRKHRSRSRRPSEHRHKKKGHEHSSGATKALMGVAGLTALLDGLVGV</sequence>
<feature type="compositionally biased region" description="Polar residues" evidence="1">
    <location>
        <begin position="632"/>
        <end position="641"/>
    </location>
</feature>
<gene>
    <name evidence="3" type="ORF">K458DRAFT_47157</name>
</gene>
<dbReference type="Pfam" id="PF26118">
    <property type="entry name" value="DUF8035"/>
    <property type="match status" value="1"/>
</dbReference>
<name>A0A6G1IZX5_9PLEO</name>
<dbReference type="Proteomes" id="UP000799291">
    <property type="component" value="Unassembled WGS sequence"/>
</dbReference>
<feature type="compositionally biased region" description="Low complexity" evidence="1">
    <location>
        <begin position="585"/>
        <end position="601"/>
    </location>
</feature>
<dbReference type="AlphaFoldDB" id="A0A6G1IZX5"/>
<feature type="region of interest" description="Disordered" evidence="1">
    <location>
        <begin position="493"/>
        <end position="567"/>
    </location>
</feature>
<keyword evidence="4" id="KW-1185">Reference proteome</keyword>
<organism evidence="3 4">
    <name type="scientific">Lentithecium fluviatile CBS 122367</name>
    <dbReference type="NCBI Taxonomy" id="1168545"/>
    <lineage>
        <taxon>Eukaryota</taxon>
        <taxon>Fungi</taxon>
        <taxon>Dikarya</taxon>
        <taxon>Ascomycota</taxon>
        <taxon>Pezizomycotina</taxon>
        <taxon>Dothideomycetes</taxon>
        <taxon>Pleosporomycetidae</taxon>
        <taxon>Pleosporales</taxon>
        <taxon>Massarineae</taxon>
        <taxon>Lentitheciaceae</taxon>
        <taxon>Lentithecium</taxon>
    </lineage>
</organism>
<evidence type="ECO:0000313" key="4">
    <source>
        <dbReference type="Proteomes" id="UP000799291"/>
    </source>
</evidence>
<protein>
    <recommendedName>
        <fullName evidence="2">DUF8035 domain-containing protein</fullName>
    </recommendedName>
</protein>
<feature type="compositionally biased region" description="Basic residues" evidence="1">
    <location>
        <begin position="664"/>
        <end position="684"/>
    </location>
</feature>
<accession>A0A6G1IZX5</accession>
<feature type="domain" description="DUF8035" evidence="2">
    <location>
        <begin position="429"/>
        <end position="492"/>
    </location>
</feature>
<feature type="compositionally biased region" description="Basic and acidic residues" evidence="1">
    <location>
        <begin position="277"/>
        <end position="287"/>
    </location>
</feature>
<reference evidence="3" key="1">
    <citation type="journal article" date="2020" name="Stud. Mycol.">
        <title>101 Dothideomycetes genomes: a test case for predicting lifestyles and emergence of pathogens.</title>
        <authorList>
            <person name="Haridas S."/>
            <person name="Albert R."/>
            <person name="Binder M."/>
            <person name="Bloem J."/>
            <person name="Labutti K."/>
            <person name="Salamov A."/>
            <person name="Andreopoulos B."/>
            <person name="Baker S."/>
            <person name="Barry K."/>
            <person name="Bills G."/>
            <person name="Bluhm B."/>
            <person name="Cannon C."/>
            <person name="Castanera R."/>
            <person name="Culley D."/>
            <person name="Daum C."/>
            <person name="Ezra D."/>
            <person name="Gonzalez J."/>
            <person name="Henrissat B."/>
            <person name="Kuo A."/>
            <person name="Liang C."/>
            <person name="Lipzen A."/>
            <person name="Lutzoni F."/>
            <person name="Magnuson J."/>
            <person name="Mondo S."/>
            <person name="Nolan M."/>
            <person name="Ohm R."/>
            <person name="Pangilinan J."/>
            <person name="Park H.-J."/>
            <person name="Ramirez L."/>
            <person name="Alfaro M."/>
            <person name="Sun H."/>
            <person name="Tritt A."/>
            <person name="Yoshinaga Y."/>
            <person name="Zwiers L.-H."/>
            <person name="Turgeon B."/>
            <person name="Goodwin S."/>
            <person name="Spatafora J."/>
            <person name="Crous P."/>
            <person name="Grigoriev I."/>
        </authorList>
    </citation>
    <scope>NUCLEOTIDE SEQUENCE</scope>
    <source>
        <strain evidence="3">CBS 122367</strain>
    </source>
</reference>
<proteinExistence type="predicted"/>
<dbReference type="InterPro" id="IPR058348">
    <property type="entry name" value="DUF8035"/>
</dbReference>
<feature type="region of interest" description="Disordered" evidence="1">
    <location>
        <begin position="277"/>
        <end position="316"/>
    </location>
</feature>
<feature type="region of interest" description="Disordered" evidence="1">
    <location>
        <begin position="585"/>
        <end position="692"/>
    </location>
</feature>